<evidence type="ECO:0000256" key="1">
    <source>
        <dbReference type="SAM" id="MobiDB-lite"/>
    </source>
</evidence>
<feature type="compositionally biased region" description="Low complexity" evidence="1">
    <location>
        <begin position="41"/>
        <end position="77"/>
    </location>
</feature>
<dbReference type="Pfam" id="PF13306">
    <property type="entry name" value="LRR_5"/>
    <property type="match status" value="1"/>
</dbReference>
<evidence type="ECO:0000256" key="2">
    <source>
        <dbReference type="SAM" id="SignalP"/>
    </source>
</evidence>
<dbReference type="InterPro" id="IPR002502">
    <property type="entry name" value="Amidase_domain"/>
</dbReference>
<dbReference type="PROSITE" id="PS51781">
    <property type="entry name" value="SH3B"/>
    <property type="match status" value="1"/>
</dbReference>
<dbReference type="SMART" id="SM00635">
    <property type="entry name" value="BID_2"/>
    <property type="match status" value="1"/>
</dbReference>
<dbReference type="OrthoDB" id="9792074at2"/>
<name>A0A4V1G524_9FIRM</name>
<dbReference type="InterPro" id="IPR032675">
    <property type="entry name" value="LRR_dom_sf"/>
</dbReference>
<dbReference type="Gene3D" id="3.80.10.10">
    <property type="entry name" value="Ribonuclease Inhibitor"/>
    <property type="match status" value="1"/>
</dbReference>
<evidence type="ECO:0000313" key="5">
    <source>
        <dbReference type="Proteomes" id="UP000301475"/>
    </source>
</evidence>
<evidence type="ECO:0000313" key="4">
    <source>
        <dbReference type="EMBL" id="QCT06733.1"/>
    </source>
</evidence>
<dbReference type="EMBL" id="CP039381">
    <property type="protein sequence ID" value="QCT06733.1"/>
    <property type="molecule type" value="Genomic_DNA"/>
</dbReference>
<feature type="region of interest" description="Disordered" evidence="1">
    <location>
        <begin position="36"/>
        <end position="78"/>
    </location>
</feature>
<dbReference type="Gene3D" id="2.60.40.1080">
    <property type="match status" value="1"/>
</dbReference>
<dbReference type="Pfam" id="PF02368">
    <property type="entry name" value="Big_2"/>
    <property type="match status" value="1"/>
</dbReference>
<dbReference type="AlphaFoldDB" id="A0A4V1G524"/>
<dbReference type="SMART" id="SM00644">
    <property type="entry name" value="Ami_2"/>
    <property type="match status" value="1"/>
</dbReference>
<organism evidence="4 5">
    <name type="scientific">Ruminococcus bovis</name>
    <dbReference type="NCBI Taxonomy" id="2564099"/>
    <lineage>
        <taxon>Bacteria</taxon>
        <taxon>Bacillati</taxon>
        <taxon>Bacillota</taxon>
        <taxon>Clostridia</taxon>
        <taxon>Eubacteriales</taxon>
        <taxon>Oscillospiraceae</taxon>
        <taxon>Ruminococcus</taxon>
    </lineage>
</organism>
<feature type="signal peptide" evidence="2">
    <location>
        <begin position="1"/>
        <end position="32"/>
    </location>
</feature>
<proteinExistence type="predicted"/>
<dbReference type="Proteomes" id="UP000301475">
    <property type="component" value="Chromosome"/>
</dbReference>
<dbReference type="SUPFAM" id="SSF55846">
    <property type="entry name" value="N-acetylmuramoyl-L-alanine amidase-like"/>
    <property type="match status" value="1"/>
</dbReference>
<protein>
    <recommendedName>
        <fullName evidence="3">SH3b domain-containing protein</fullName>
    </recommendedName>
</protein>
<reference evidence="4 5" key="1">
    <citation type="submission" date="2019-04" db="EMBL/GenBank/DDBJ databases">
        <authorList>
            <person name="Embree M."/>
            <person name="Gaffney J.R."/>
        </authorList>
    </citation>
    <scope>NUCLEOTIDE SEQUENCE [LARGE SCALE GENOMIC DNA]</scope>
    <source>
        <strain evidence="4 5">JE7A12</strain>
    </source>
</reference>
<evidence type="ECO:0000259" key="3">
    <source>
        <dbReference type="PROSITE" id="PS51781"/>
    </source>
</evidence>
<dbReference type="Gene3D" id="3.40.80.10">
    <property type="entry name" value="Peptidoglycan recognition protein-like"/>
    <property type="match status" value="1"/>
</dbReference>
<sequence length="655" mass="73767">MRVIFMNNSFSKLLSIVIATVIVLSTFTTAFAVDNEEEVSTTETTVTTTTEPVTESSDPTVTTPTDSTEPTEPTEPTIKYSGVAGVNLKYYFNRNNGTLHISGVGATMNNYSEKNLPPWHNFASDVKAVYVNKATNLTNIGSYMCADMINLQKIYYSKNLKSIGKCAFLNTKKLTAITLNQNISRINVDAFKDSKTPLIKVLNSNLSINFGGYTIPKTTKIQCYGTNTPIYKYARVNGNNVILMISSITLNTKEVVCKEKTTTVKANLNPSIATNKKVKWFTTNKNIATIDSNGKVKAKKKGTCYVYCKSTDGSNKTSNKMKIIVTSFQLYQYIFTNNNCYKERTAIDPKGIVVHSTGVNAPYLRTYVPAWNVPTPGGREVCVHAFLGKNSKGKLEVWQVLPFEMACWGVGGGPKGSYNYDPGYIQFECCEDSKYNRTYFNQVYDEATDFCAYLCLRYSLPYTKVTSHAGACAEGYGSAHGDIDHWLKIYGKNMNDFRNTVKKKIYEIDKNPDLKSGTYHKKIKAKSDLYVWSKDIVDEYGNSSKKLQKISKGQEVTFLRDNFNGWSYVQISNKKGYVQNNLTNLAYGSKYVNKKVNYKGTYLYTKPCGNKYKVKFLSYNTRVQLVSAINKGKKKGYSYVCYKNNYYYVKTNTLY</sequence>
<dbReference type="InterPro" id="IPR036505">
    <property type="entry name" value="Amidase/PGRP_sf"/>
</dbReference>
<dbReference type="CDD" id="cd06583">
    <property type="entry name" value="PGRP"/>
    <property type="match status" value="1"/>
</dbReference>
<dbReference type="Gene3D" id="2.30.30.40">
    <property type="entry name" value="SH3 Domains"/>
    <property type="match status" value="1"/>
</dbReference>
<dbReference type="GO" id="GO:0008745">
    <property type="term" value="F:N-acetylmuramoyl-L-alanine amidase activity"/>
    <property type="evidence" value="ECO:0007669"/>
    <property type="project" value="InterPro"/>
</dbReference>
<dbReference type="SUPFAM" id="SSF49373">
    <property type="entry name" value="Invasin/intimin cell-adhesion fragments"/>
    <property type="match status" value="1"/>
</dbReference>
<dbReference type="InterPro" id="IPR026906">
    <property type="entry name" value="LRR_5"/>
</dbReference>
<feature type="domain" description="SH3b" evidence="3">
    <location>
        <begin position="516"/>
        <end position="586"/>
    </location>
</feature>
<dbReference type="Pfam" id="PF01510">
    <property type="entry name" value="Amidase_2"/>
    <property type="match status" value="1"/>
</dbReference>
<keyword evidence="5" id="KW-1185">Reference proteome</keyword>
<gene>
    <name evidence="4" type="ORF">E5Z56_04850</name>
</gene>
<dbReference type="InterPro" id="IPR003343">
    <property type="entry name" value="Big_2"/>
</dbReference>
<feature type="chain" id="PRO_5020775401" description="SH3b domain-containing protein" evidence="2">
    <location>
        <begin position="33"/>
        <end position="655"/>
    </location>
</feature>
<keyword evidence="2" id="KW-0732">Signal</keyword>
<dbReference type="InterPro" id="IPR003646">
    <property type="entry name" value="SH3-like_bac-type"/>
</dbReference>
<accession>A0A4V1G524</accession>
<dbReference type="GO" id="GO:0009253">
    <property type="term" value="P:peptidoglycan catabolic process"/>
    <property type="evidence" value="ECO:0007669"/>
    <property type="project" value="InterPro"/>
</dbReference>
<dbReference type="InterPro" id="IPR008964">
    <property type="entry name" value="Invasin/intimin_cell_adhesion"/>
</dbReference>
<dbReference type="KEGG" id="ruj:E5Z56_04850"/>